<dbReference type="Proteomes" id="UP001500449">
    <property type="component" value="Unassembled WGS sequence"/>
</dbReference>
<keyword evidence="1" id="KW-0678">Repressor</keyword>
<feature type="domain" description="HTH tetR-type" evidence="6">
    <location>
        <begin position="16"/>
        <end position="76"/>
    </location>
</feature>
<accession>A0ABN2MU77</accession>
<dbReference type="InterPro" id="IPR009057">
    <property type="entry name" value="Homeodomain-like_sf"/>
</dbReference>
<feature type="DNA-binding region" description="H-T-H motif" evidence="5">
    <location>
        <begin position="39"/>
        <end position="58"/>
    </location>
</feature>
<dbReference type="EMBL" id="BAAAQK010000005">
    <property type="protein sequence ID" value="GAA1838962.1"/>
    <property type="molecule type" value="Genomic_DNA"/>
</dbReference>
<comment type="caution">
    <text evidence="7">The sequence shown here is derived from an EMBL/GenBank/DDBJ whole genome shotgun (WGS) entry which is preliminary data.</text>
</comment>
<keyword evidence="8" id="KW-1185">Reference proteome</keyword>
<evidence type="ECO:0000313" key="7">
    <source>
        <dbReference type="EMBL" id="GAA1838962.1"/>
    </source>
</evidence>
<dbReference type="InterPro" id="IPR036271">
    <property type="entry name" value="Tet_transcr_reg_TetR-rel_C_sf"/>
</dbReference>
<reference evidence="7 8" key="1">
    <citation type="journal article" date="2019" name="Int. J. Syst. Evol. Microbiol.">
        <title>The Global Catalogue of Microorganisms (GCM) 10K type strain sequencing project: providing services to taxonomists for standard genome sequencing and annotation.</title>
        <authorList>
            <consortium name="The Broad Institute Genomics Platform"/>
            <consortium name="The Broad Institute Genome Sequencing Center for Infectious Disease"/>
            <person name="Wu L."/>
            <person name="Ma J."/>
        </authorList>
    </citation>
    <scope>NUCLEOTIDE SEQUENCE [LARGE SCALE GENOMIC DNA]</scope>
    <source>
        <strain evidence="7 8">JCM 16009</strain>
    </source>
</reference>
<keyword evidence="3 5" id="KW-0238">DNA-binding</keyword>
<evidence type="ECO:0000256" key="3">
    <source>
        <dbReference type="ARBA" id="ARBA00023125"/>
    </source>
</evidence>
<gene>
    <name evidence="7" type="ORF">GCM10009836_17500</name>
</gene>
<evidence type="ECO:0000256" key="4">
    <source>
        <dbReference type="ARBA" id="ARBA00023163"/>
    </source>
</evidence>
<dbReference type="SUPFAM" id="SSF46689">
    <property type="entry name" value="Homeodomain-like"/>
    <property type="match status" value="1"/>
</dbReference>
<name>A0ABN2MU77_9PSEU</name>
<sequence length="210" mass="22847">MCAVLDKAMPRLADHDARRATIVEALWRVIRQAGIADVSVRTVAAEAGMSPTALRYYFPTQDALLTNAMRELVAVASLRVVPLLEAARDRRGVETMLAELLPVGEQGRADQQIYLAFAAHALAFPGLRGISEETGQGIRRLADRAVEIMIASGELRPDLDPERAAASIDALVQGLTFQGCARPALTSPAELRRTLAEHLDLLCRPPRECE</sequence>
<keyword evidence="2" id="KW-0805">Transcription regulation</keyword>
<proteinExistence type="predicted"/>
<evidence type="ECO:0000313" key="8">
    <source>
        <dbReference type="Proteomes" id="UP001500449"/>
    </source>
</evidence>
<dbReference type="SUPFAM" id="SSF48498">
    <property type="entry name" value="Tetracyclin repressor-like, C-terminal domain"/>
    <property type="match status" value="1"/>
</dbReference>
<dbReference type="PANTHER" id="PTHR30055:SF234">
    <property type="entry name" value="HTH-TYPE TRANSCRIPTIONAL REGULATOR BETI"/>
    <property type="match status" value="1"/>
</dbReference>
<keyword evidence="4" id="KW-0804">Transcription</keyword>
<evidence type="ECO:0000256" key="5">
    <source>
        <dbReference type="PROSITE-ProRule" id="PRU00335"/>
    </source>
</evidence>
<protein>
    <submittedName>
        <fullName evidence="7">TetR/AcrR family transcriptional regulator</fullName>
    </submittedName>
</protein>
<dbReference type="Pfam" id="PF13977">
    <property type="entry name" value="TetR_C_6"/>
    <property type="match status" value="1"/>
</dbReference>
<evidence type="ECO:0000256" key="2">
    <source>
        <dbReference type="ARBA" id="ARBA00023015"/>
    </source>
</evidence>
<organism evidence="7 8">
    <name type="scientific">Pseudonocardia ailaonensis</name>
    <dbReference type="NCBI Taxonomy" id="367279"/>
    <lineage>
        <taxon>Bacteria</taxon>
        <taxon>Bacillati</taxon>
        <taxon>Actinomycetota</taxon>
        <taxon>Actinomycetes</taxon>
        <taxon>Pseudonocardiales</taxon>
        <taxon>Pseudonocardiaceae</taxon>
        <taxon>Pseudonocardia</taxon>
    </lineage>
</organism>
<dbReference type="PANTHER" id="PTHR30055">
    <property type="entry name" value="HTH-TYPE TRANSCRIPTIONAL REGULATOR RUTR"/>
    <property type="match status" value="1"/>
</dbReference>
<dbReference type="Gene3D" id="1.10.357.10">
    <property type="entry name" value="Tetracycline Repressor, domain 2"/>
    <property type="match status" value="1"/>
</dbReference>
<dbReference type="InterPro" id="IPR050109">
    <property type="entry name" value="HTH-type_TetR-like_transc_reg"/>
</dbReference>
<dbReference type="InterPro" id="IPR039538">
    <property type="entry name" value="BetI_C"/>
</dbReference>
<evidence type="ECO:0000256" key="1">
    <source>
        <dbReference type="ARBA" id="ARBA00022491"/>
    </source>
</evidence>
<evidence type="ECO:0000259" key="6">
    <source>
        <dbReference type="PROSITE" id="PS50977"/>
    </source>
</evidence>
<dbReference type="PROSITE" id="PS50977">
    <property type="entry name" value="HTH_TETR_2"/>
    <property type="match status" value="1"/>
</dbReference>
<dbReference type="Pfam" id="PF00440">
    <property type="entry name" value="TetR_N"/>
    <property type="match status" value="1"/>
</dbReference>
<dbReference type="InterPro" id="IPR001647">
    <property type="entry name" value="HTH_TetR"/>
</dbReference>